<feature type="binding site" evidence="6">
    <location>
        <begin position="316"/>
        <end position="319"/>
    </location>
    <ligand>
        <name>FAD</name>
        <dbReference type="ChEBI" id="CHEBI:57692"/>
    </ligand>
</feature>
<dbReference type="FunFam" id="3.30.390.30:FF:000001">
    <property type="entry name" value="Dihydrolipoyl dehydrogenase"/>
    <property type="match status" value="1"/>
</dbReference>
<dbReference type="Proteomes" id="UP000199205">
    <property type="component" value="Unassembled WGS sequence"/>
</dbReference>
<feature type="binding site" evidence="6">
    <location>
        <position position="269"/>
    </location>
    <ligand>
        <name>NAD(+)</name>
        <dbReference type="ChEBI" id="CHEBI:57540"/>
    </ligand>
</feature>
<dbReference type="EMBL" id="FMAF01000010">
    <property type="protein sequence ID" value="SCB37401.1"/>
    <property type="molecule type" value="Genomic_DNA"/>
</dbReference>
<evidence type="ECO:0000313" key="10">
    <source>
        <dbReference type="EMBL" id="SCB37401.1"/>
    </source>
</evidence>
<feature type="active site" description="Proton acceptor" evidence="5">
    <location>
        <position position="442"/>
    </location>
</feature>
<keyword evidence="6" id="KW-0547">Nucleotide-binding</keyword>
<comment type="cofactor">
    <cofactor evidence="6">
        <name>FAD</name>
        <dbReference type="ChEBI" id="CHEBI:57692"/>
    </cofactor>
    <text evidence="6">Binds 1 FAD per subunit.</text>
</comment>
<sequence length="466" mass="49082">MNSVDKFDILIFGGGKAGKTLAMDQAKAGKKVAVVEAGLIGGSCINIACIPSKTLIRSAEVAHSMKGISEFGITADNVRSSLDLVRDRTARVVAEMVATNQAGFDASGFDLVLGWGKFIAPKTIQVETASGTRTVSGEQVFINLGTTADVPDLPGLAGAAPITHVEALQLGDLPTKLIVIGGGYIGMELGQAFRRLGSEVAILERGPRLAPREDIDVSEGILKILGGEGIEVALSAYDLSVSGRSGESVTVRSADGRVFEGSHILVASGRRPRTAGIGLELAGVEVDDRGFIKVDDHLRTTADGVWAMGEVAGTPMFTHASLDDYRVVKSTMAGGNRTTKGRMIPYCVFIDPEFARIGMNEAEALKEGIEYRVAKLPMDVVPRARTLSQRKGFMKALVAVDSDEILGFSMLGVNAGEVMSVVQMAMLGGLPFTTLRDGIFAHPTITEGLNMLFANVSASAVVRKAA</sequence>
<dbReference type="Gene3D" id="3.50.50.60">
    <property type="entry name" value="FAD/NAD(P)-binding domain"/>
    <property type="match status" value="2"/>
</dbReference>
<dbReference type="SUPFAM" id="SSF55424">
    <property type="entry name" value="FAD/NAD-linked reductases, dimerisation (C-terminal) domain"/>
    <property type="match status" value="1"/>
</dbReference>
<evidence type="ECO:0000256" key="6">
    <source>
        <dbReference type="PIRSR" id="PIRSR000350-3"/>
    </source>
</evidence>
<dbReference type="OrthoDB" id="9781772at2"/>
<dbReference type="PANTHER" id="PTHR43014:SF2">
    <property type="entry name" value="MERCURIC REDUCTASE"/>
    <property type="match status" value="1"/>
</dbReference>
<evidence type="ECO:0000256" key="7">
    <source>
        <dbReference type="PIRSR" id="PIRSR000350-4"/>
    </source>
</evidence>
<evidence type="ECO:0000256" key="1">
    <source>
        <dbReference type="ARBA" id="ARBA00007532"/>
    </source>
</evidence>
<name>A0A1C3WBW0_9HYPH</name>
<comment type="similarity">
    <text evidence="1">Belongs to the class-I pyridine nucleotide-disulfide oxidoreductase family.</text>
</comment>
<dbReference type="InterPro" id="IPR001100">
    <property type="entry name" value="Pyr_nuc-diS_OxRdtase"/>
</dbReference>
<proteinExistence type="inferred from homology"/>
<dbReference type="GO" id="GO:0003955">
    <property type="term" value="F:NAD(P)H dehydrogenase (quinone) activity"/>
    <property type="evidence" value="ECO:0007669"/>
    <property type="project" value="TreeGrafter"/>
</dbReference>
<keyword evidence="2" id="KW-0285">Flavoprotein</keyword>
<dbReference type="InterPro" id="IPR023753">
    <property type="entry name" value="FAD/NAD-binding_dom"/>
</dbReference>
<evidence type="ECO:0000259" key="8">
    <source>
        <dbReference type="Pfam" id="PF02852"/>
    </source>
</evidence>
<dbReference type="Gene3D" id="3.30.390.30">
    <property type="match status" value="1"/>
</dbReference>
<feature type="binding site" evidence="6">
    <location>
        <position position="204"/>
    </location>
    <ligand>
        <name>NAD(+)</name>
        <dbReference type="ChEBI" id="CHEBI:57540"/>
    </ligand>
</feature>
<dbReference type="PRINTS" id="PR00411">
    <property type="entry name" value="PNDRDTASEI"/>
</dbReference>
<dbReference type="GO" id="GO:0050660">
    <property type="term" value="F:flavin adenine dinucleotide binding"/>
    <property type="evidence" value="ECO:0007669"/>
    <property type="project" value="TreeGrafter"/>
</dbReference>
<keyword evidence="3 6" id="KW-0274">FAD</keyword>
<dbReference type="PRINTS" id="PR00368">
    <property type="entry name" value="FADPNR"/>
</dbReference>
<keyword evidence="10" id="KW-0670">Pyruvate</keyword>
<accession>A0A1C3WBW0</accession>
<feature type="domain" description="FAD/NAD(P)-binding" evidence="9">
    <location>
        <begin position="7"/>
        <end position="322"/>
    </location>
</feature>
<evidence type="ECO:0000256" key="3">
    <source>
        <dbReference type="ARBA" id="ARBA00022827"/>
    </source>
</evidence>
<gene>
    <name evidence="10" type="ORF">GA0061101_1103</name>
</gene>
<feature type="binding site" evidence="6">
    <location>
        <begin position="181"/>
        <end position="188"/>
    </location>
    <ligand>
        <name>NAD(+)</name>
        <dbReference type="ChEBI" id="CHEBI:57540"/>
    </ligand>
</feature>
<dbReference type="RefSeq" id="WP_092574615.1">
    <property type="nucleotide sequence ID" value="NZ_FMAF01000010.1"/>
</dbReference>
<evidence type="ECO:0000259" key="9">
    <source>
        <dbReference type="Pfam" id="PF07992"/>
    </source>
</evidence>
<evidence type="ECO:0000256" key="2">
    <source>
        <dbReference type="ARBA" id="ARBA00022630"/>
    </source>
</evidence>
<dbReference type="PIRSF" id="PIRSF000350">
    <property type="entry name" value="Mercury_reductase_MerA"/>
    <property type="match status" value="1"/>
</dbReference>
<organism evidence="10 11">
    <name type="scientific">Rhizobium lusitanum</name>
    <dbReference type="NCBI Taxonomy" id="293958"/>
    <lineage>
        <taxon>Bacteria</taxon>
        <taxon>Pseudomonadati</taxon>
        <taxon>Pseudomonadota</taxon>
        <taxon>Alphaproteobacteria</taxon>
        <taxon>Hyphomicrobiales</taxon>
        <taxon>Rhizobiaceae</taxon>
        <taxon>Rhizobium/Agrobacterium group</taxon>
        <taxon>Rhizobium</taxon>
    </lineage>
</organism>
<dbReference type="Pfam" id="PF07992">
    <property type="entry name" value="Pyr_redox_2"/>
    <property type="match status" value="1"/>
</dbReference>
<dbReference type="Pfam" id="PF02852">
    <property type="entry name" value="Pyr_redox_dim"/>
    <property type="match status" value="1"/>
</dbReference>
<dbReference type="InterPro" id="IPR016156">
    <property type="entry name" value="FAD/NAD-linked_Rdtase_dimer_sf"/>
</dbReference>
<protein>
    <submittedName>
        <fullName evidence="10">Pyruvate/2-oxoglutarate dehydrogenase complex, dihydrolipoamide dehydrogenase (E3) component</fullName>
    </submittedName>
</protein>
<dbReference type="PANTHER" id="PTHR43014">
    <property type="entry name" value="MERCURIC REDUCTASE"/>
    <property type="match status" value="1"/>
</dbReference>
<feature type="domain" description="Pyridine nucleotide-disulphide oxidoreductase dimerisation" evidence="8">
    <location>
        <begin position="344"/>
        <end position="449"/>
    </location>
</feature>
<feature type="binding site" evidence="6">
    <location>
        <position position="53"/>
    </location>
    <ligand>
        <name>FAD</name>
        <dbReference type="ChEBI" id="CHEBI:57692"/>
    </ligand>
</feature>
<reference evidence="10 11" key="1">
    <citation type="submission" date="2016-08" db="EMBL/GenBank/DDBJ databases">
        <authorList>
            <person name="Seilhamer J.J."/>
        </authorList>
    </citation>
    <scope>NUCLEOTIDE SEQUENCE [LARGE SCALE GENOMIC DNA]</scope>
    <source>
        <strain evidence="10 11">P1-7</strain>
    </source>
</reference>
<dbReference type="InterPro" id="IPR036188">
    <property type="entry name" value="FAD/NAD-bd_sf"/>
</dbReference>
<keyword evidence="4" id="KW-0560">Oxidoreductase</keyword>
<evidence type="ECO:0000256" key="4">
    <source>
        <dbReference type="ARBA" id="ARBA00023002"/>
    </source>
</evidence>
<keyword evidence="6" id="KW-0520">NAD</keyword>
<evidence type="ECO:0000313" key="11">
    <source>
        <dbReference type="Proteomes" id="UP000199205"/>
    </source>
</evidence>
<feature type="disulfide bond" description="Redox-active" evidence="7">
    <location>
        <begin position="44"/>
        <end position="49"/>
    </location>
</feature>
<dbReference type="InterPro" id="IPR004099">
    <property type="entry name" value="Pyr_nucl-diS_OxRdtase_dimer"/>
</dbReference>
<dbReference type="SUPFAM" id="SSF51905">
    <property type="entry name" value="FAD/NAD(P)-binding domain"/>
    <property type="match status" value="1"/>
</dbReference>
<feature type="binding site" evidence="6">
    <location>
        <position position="116"/>
    </location>
    <ligand>
        <name>FAD</name>
        <dbReference type="ChEBI" id="CHEBI:57692"/>
    </ligand>
</feature>
<dbReference type="AlphaFoldDB" id="A0A1C3WBW0"/>
<evidence type="ECO:0000256" key="5">
    <source>
        <dbReference type="PIRSR" id="PIRSR000350-2"/>
    </source>
</evidence>